<reference evidence="1" key="2">
    <citation type="journal article" date="2015" name="Data Brief">
        <title>Shoot transcriptome of the giant reed, Arundo donax.</title>
        <authorList>
            <person name="Barrero R.A."/>
            <person name="Guerrero F.D."/>
            <person name="Moolhuijzen P."/>
            <person name="Goolsby J.A."/>
            <person name="Tidwell J."/>
            <person name="Bellgard S.E."/>
            <person name="Bellgard M.I."/>
        </authorList>
    </citation>
    <scope>NUCLEOTIDE SEQUENCE</scope>
    <source>
        <tissue evidence="1">Shoot tissue taken approximately 20 cm above the soil surface</tissue>
    </source>
</reference>
<accession>A0A0A8ZQI4</accession>
<reference evidence="1" key="1">
    <citation type="submission" date="2014-09" db="EMBL/GenBank/DDBJ databases">
        <authorList>
            <person name="Magalhaes I.L.F."/>
            <person name="Oliveira U."/>
            <person name="Santos F.R."/>
            <person name="Vidigal T.H.D.A."/>
            <person name="Brescovit A.D."/>
            <person name="Santos A.J."/>
        </authorList>
    </citation>
    <scope>NUCLEOTIDE SEQUENCE</scope>
    <source>
        <tissue evidence="1">Shoot tissue taken approximately 20 cm above the soil surface</tissue>
    </source>
</reference>
<organism evidence="1">
    <name type="scientific">Arundo donax</name>
    <name type="common">Giant reed</name>
    <name type="synonym">Donax arundinaceus</name>
    <dbReference type="NCBI Taxonomy" id="35708"/>
    <lineage>
        <taxon>Eukaryota</taxon>
        <taxon>Viridiplantae</taxon>
        <taxon>Streptophyta</taxon>
        <taxon>Embryophyta</taxon>
        <taxon>Tracheophyta</taxon>
        <taxon>Spermatophyta</taxon>
        <taxon>Magnoliopsida</taxon>
        <taxon>Liliopsida</taxon>
        <taxon>Poales</taxon>
        <taxon>Poaceae</taxon>
        <taxon>PACMAD clade</taxon>
        <taxon>Arundinoideae</taxon>
        <taxon>Arundineae</taxon>
        <taxon>Arundo</taxon>
    </lineage>
</organism>
<name>A0A0A8ZQI4_ARUDO</name>
<dbReference type="AlphaFoldDB" id="A0A0A8ZQI4"/>
<protein>
    <submittedName>
        <fullName evidence="1">Uncharacterized protein</fullName>
    </submittedName>
</protein>
<evidence type="ECO:0000313" key="1">
    <source>
        <dbReference type="EMBL" id="JAD41051.1"/>
    </source>
</evidence>
<sequence>MQGSSQGRSRTCYGDGCPIWYPDPAAALPIALLVPF</sequence>
<proteinExistence type="predicted"/>
<dbReference type="EMBL" id="GBRH01256844">
    <property type="protein sequence ID" value="JAD41051.1"/>
    <property type="molecule type" value="Transcribed_RNA"/>
</dbReference>